<keyword evidence="8" id="KW-0506">mRNA capping</keyword>
<evidence type="ECO:0000256" key="2">
    <source>
        <dbReference type="ARBA" id="ARBA00004123"/>
    </source>
</evidence>
<evidence type="ECO:0000256" key="7">
    <source>
        <dbReference type="ARBA" id="ARBA00047740"/>
    </source>
</evidence>
<comment type="function">
    <text evidence="8">First step of mRNA capping. Converts the 5'-triphosphate end of a nascent mRNA chain into a diphosphate end.</text>
</comment>
<keyword evidence="12" id="KW-1185">Reference proteome</keyword>
<dbReference type="Proteomes" id="UP000646827">
    <property type="component" value="Unassembled WGS sequence"/>
</dbReference>
<dbReference type="CDD" id="cd07470">
    <property type="entry name" value="CYTH-like_mRNA_RTPase"/>
    <property type="match status" value="1"/>
</dbReference>
<gene>
    <name evidence="11" type="ORF">INT45_006964</name>
</gene>
<dbReference type="GO" id="GO:0031533">
    <property type="term" value="C:mRNA capping enzyme complex"/>
    <property type="evidence" value="ECO:0007669"/>
    <property type="project" value="UniProtKB-UniRule"/>
</dbReference>
<evidence type="ECO:0000313" key="12">
    <source>
        <dbReference type="Proteomes" id="UP000646827"/>
    </source>
</evidence>
<evidence type="ECO:0000256" key="5">
    <source>
        <dbReference type="ARBA" id="ARBA00022801"/>
    </source>
</evidence>
<comment type="cofactor">
    <cofactor evidence="1 8">
        <name>Mg(2+)</name>
        <dbReference type="ChEBI" id="CHEBI:18420"/>
    </cofactor>
</comment>
<organism evidence="11 12">
    <name type="scientific">Circinella minor</name>
    <dbReference type="NCBI Taxonomy" id="1195481"/>
    <lineage>
        <taxon>Eukaryota</taxon>
        <taxon>Fungi</taxon>
        <taxon>Fungi incertae sedis</taxon>
        <taxon>Mucoromycota</taxon>
        <taxon>Mucoromycotina</taxon>
        <taxon>Mucoromycetes</taxon>
        <taxon>Mucorales</taxon>
        <taxon>Lichtheimiaceae</taxon>
        <taxon>Circinella</taxon>
    </lineage>
</organism>
<dbReference type="InterPro" id="IPR037009">
    <property type="entry name" value="mRNA_triPase_Cet1_sf"/>
</dbReference>
<name>A0A8H7S4Z9_9FUNG</name>
<evidence type="ECO:0000256" key="4">
    <source>
        <dbReference type="ARBA" id="ARBA00022664"/>
    </source>
</evidence>
<keyword evidence="6 8" id="KW-0539">Nucleus</keyword>
<keyword evidence="4 8" id="KW-0507">mRNA processing</keyword>
<dbReference type="Gene3D" id="3.20.100.10">
    <property type="entry name" value="mRNA triphosphatase Cet1-like"/>
    <property type="match status" value="1"/>
</dbReference>
<dbReference type="OrthoDB" id="272147at2759"/>
<dbReference type="EMBL" id="JAEPRB010000087">
    <property type="protein sequence ID" value="KAG2222285.1"/>
    <property type="molecule type" value="Genomic_DNA"/>
</dbReference>
<protein>
    <recommendedName>
        <fullName evidence="8">mRNA-capping enzyme subunit beta</fullName>
        <ecNumber evidence="8">3.6.1.74</ecNumber>
    </recommendedName>
    <alternativeName>
        <fullName evidence="8">mRNA 5'-phosphatase</fullName>
    </alternativeName>
    <alternativeName>
        <fullName evidence="8">mRNA 5'-triphosphate monophosphatase</fullName>
    </alternativeName>
</protein>
<dbReference type="InterPro" id="IPR040343">
    <property type="entry name" value="Cet1/Ctl1"/>
</dbReference>
<comment type="similarity">
    <text evidence="3 8">Belongs to the fungal TPase family.</text>
</comment>
<comment type="subcellular location">
    <subcellularLocation>
        <location evidence="2 8">Nucleus</location>
    </subcellularLocation>
</comment>
<dbReference type="GO" id="GO:0140818">
    <property type="term" value="F:mRNA 5'-triphosphate monophosphatase activity"/>
    <property type="evidence" value="ECO:0007669"/>
    <property type="project" value="UniProtKB-EC"/>
</dbReference>
<evidence type="ECO:0000256" key="3">
    <source>
        <dbReference type="ARBA" id="ARBA00006345"/>
    </source>
</evidence>
<comment type="caution">
    <text evidence="11">The sequence shown here is derived from an EMBL/GenBank/DDBJ whole genome shotgun (WGS) entry which is preliminary data.</text>
</comment>
<dbReference type="Pfam" id="PF02940">
    <property type="entry name" value="mRNA_triPase"/>
    <property type="match status" value="1"/>
</dbReference>
<evidence type="ECO:0000256" key="6">
    <source>
        <dbReference type="ARBA" id="ARBA00023242"/>
    </source>
</evidence>
<dbReference type="PANTHER" id="PTHR28118">
    <property type="entry name" value="POLYNUCLEOTIDE 5'-TRIPHOSPHATASE-RELATED"/>
    <property type="match status" value="1"/>
</dbReference>
<evidence type="ECO:0000259" key="10">
    <source>
        <dbReference type="Pfam" id="PF02940"/>
    </source>
</evidence>
<feature type="region of interest" description="Disordered" evidence="9">
    <location>
        <begin position="110"/>
        <end position="149"/>
    </location>
</feature>
<dbReference type="SUPFAM" id="SSF55154">
    <property type="entry name" value="CYTH-like phosphatases"/>
    <property type="match status" value="1"/>
</dbReference>
<dbReference type="GO" id="GO:0004651">
    <property type="term" value="F:polynucleotide 5'-phosphatase activity"/>
    <property type="evidence" value="ECO:0007669"/>
    <property type="project" value="UniProtKB-UniRule"/>
</dbReference>
<evidence type="ECO:0000256" key="9">
    <source>
        <dbReference type="SAM" id="MobiDB-lite"/>
    </source>
</evidence>
<proteinExistence type="inferred from homology"/>
<comment type="catalytic activity">
    <reaction evidence="7">
        <text>a 5'-end triphospho-ribonucleoside in mRNA + H2O = a 5'-end diphospho-ribonucleoside in mRNA + phosphate + H(+)</text>
        <dbReference type="Rhea" id="RHEA:67004"/>
        <dbReference type="Rhea" id="RHEA-COMP:17164"/>
        <dbReference type="Rhea" id="RHEA-COMP:17165"/>
        <dbReference type="ChEBI" id="CHEBI:15377"/>
        <dbReference type="ChEBI" id="CHEBI:15378"/>
        <dbReference type="ChEBI" id="CHEBI:43474"/>
        <dbReference type="ChEBI" id="CHEBI:167616"/>
        <dbReference type="ChEBI" id="CHEBI:167618"/>
        <dbReference type="EC" id="3.6.1.74"/>
    </reaction>
    <physiologicalReaction direction="left-to-right" evidence="7">
        <dbReference type="Rhea" id="RHEA:67005"/>
    </physiologicalReaction>
</comment>
<feature type="domain" description="mRNA triphosphatase Cet1-like" evidence="10">
    <location>
        <begin position="179"/>
        <end position="370"/>
    </location>
</feature>
<feature type="compositionally biased region" description="Low complexity" evidence="9">
    <location>
        <begin position="52"/>
        <end position="61"/>
    </location>
</feature>
<dbReference type="InterPro" id="IPR033469">
    <property type="entry name" value="CYTH-like_dom_sf"/>
</dbReference>
<accession>A0A8H7S4Z9</accession>
<dbReference type="GO" id="GO:0006370">
    <property type="term" value="P:7-methylguanosine mRNA capping"/>
    <property type="evidence" value="ECO:0007669"/>
    <property type="project" value="UniProtKB-UniRule"/>
</dbReference>
<dbReference type="EC" id="3.6.1.74" evidence="8"/>
<dbReference type="AlphaFoldDB" id="A0A8H7S4Z9"/>
<feature type="compositionally biased region" description="Polar residues" evidence="9">
    <location>
        <begin position="70"/>
        <end position="94"/>
    </location>
</feature>
<evidence type="ECO:0000256" key="1">
    <source>
        <dbReference type="ARBA" id="ARBA00001946"/>
    </source>
</evidence>
<feature type="compositionally biased region" description="Basic and acidic residues" evidence="9">
    <location>
        <begin position="7"/>
        <end position="22"/>
    </location>
</feature>
<sequence>MSTSNKRSIDEIDIKDSDKDVRQVPGSSEELTDQLGDSSKRHQSLSIQDLDSTTTSATTTTVENTKVDQESISSTTINNDQKESPVSTNENNADNKLVDRDLLNTAAKQVPITSTKEEQVPTATEQQQASRKPVSTTTETPREHHQHQLVPVKEPTIFSIRPVDDVALYIADIIGQHCRTQHVEIEAKLGTFIDKDTGQRLNMGAVTETGIAVLMGFGGRLRFEANMPLKQHHHFNQMLNALVTKTRSPNYKRERIQYAHTKETDTFYPVGRRDKWRVTTDQKTGQIVPNGIIEKQRVTNIDIHVPKQPLDYRISINVEIPRTKPNVYPSFVRHKDRISYKHAGIQFDLTQVKGGDRDENDVRHELELEIMDPLLFAKEKSKLERRESSNYNELVESFVNNVRMLCRNALKMPNVVNNNK</sequence>
<dbReference type="PANTHER" id="PTHR28118:SF1">
    <property type="entry name" value="POLYNUCLEOTIDE 5'-TRIPHOSPHATASE CTL1-RELATED"/>
    <property type="match status" value="1"/>
</dbReference>
<reference evidence="11 12" key="1">
    <citation type="submission" date="2020-12" db="EMBL/GenBank/DDBJ databases">
        <title>Metabolic potential, ecology and presence of endohyphal bacteria is reflected in genomic diversity of Mucoromycotina.</title>
        <authorList>
            <person name="Muszewska A."/>
            <person name="Okrasinska A."/>
            <person name="Steczkiewicz K."/>
            <person name="Drgas O."/>
            <person name="Orlowska M."/>
            <person name="Perlinska-Lenart U."/>
            <person name="Aleksandrzak-Piekarczyk T."/>
            <person name="Szatraj K."/>
            <person name="Zielenkiewicz U."/>
            <person name="Pilsyk S."/>
            <person name="Malc E."/>
            <person name="Mieczkowski P."/>
            <person name="Kruszewska J.S."/>
            <person name="Biernat P."/>
            <person name="Pawlowska J."/>
        </authorList>
    </citation>
    <scope>NUCLEOTIDE SEQUENCE [LARGE SCALE GENOMIC DNA]</scope>
    <source>
        <strain evidence="11 12">CBS 142.35</strain>
    </source>
</reference>
<comment type="subunit">
    <text evidence="8">Heterodimer. The mRNA-capping enzyme is composed of two separate chains alpha and beta, respectively a mRNA guanylyltransferase and an mRNA 5'-triphosphate monophosphatase.</text>
</comment>
<feature type="region of interest" description="Disordered" evidence="9">
    <location>
        <begin position="1"/>
        <end position="98"/>
    </location>
</feature>
<evidence type="ECO:0000313" key="11">
    <source>
        <dbReference type="EMBL" id="KAG2222285.1"/>
    </source>
</evidence>
<evidence type="ECO:0000256" key="8">
    <source>
        <dbReference type="RuleBase" id="RU367053"/>
    </source>
</evidence>
<dbReference type="InterPro" id="IPR004206">
    <property type="entry name" value="mRNA_triPase_Cet1"/>
</dbReference>
<feature type="compositionally biased region" description="Polar residues" evidence="9">
    <location>
        <begin position="121"/>
        <end position="139"/>
    </location>
</feature>
<keyword evidence="5 8" id="KW-0378">Hydrolase</keyword>